<feature type="transmembrane region" description="Helical" evidence="6">
    <location>
        <begin position="126"/>
        <end position="146"/>
    </location>
</feature>
<keyword evidence="10" id="KW-1185">Reference proteome</keyword>
<accession>A0AAU9VKS6</accession>
<dbReference type="RefSeq" id="WP_254006466.1">
    <property type="nucleotide sequence ID" value="NZ_OW659477.1"/>
</dbReference>
<evidence type="ECO:0000256" key="3">
    <source>
        <dbReference type="ARBA" id="ARBA00022692"/>
    </source>
</evidence>
<comment type="subcellular location">
    <subcellularLocation>
        <location evidence="1">Cell membrane</location>
        <topology evidence="1">Multi-pass membrane protein</topology>
    </subcellularLocation>
</comment>
<evidence type="ECO:0000256" key="4">
    <source>
        <dbReference type="ARBA" id="ARBA00022989"/>
    </source>
</evidence>
<keyword evidence="4 6" id="KW-1133">Transmembrane helix</keyword>
<feature type="domain" description="Type II secretion system protein GspF" evidence="7">
    <location>
        <begin position="168"/>
        <end position="292"/>
    </location>
</feature>
<evidence type="ECO:0000313" key="11">
    <source>
        <dbReference type="Proteomes" id="UP001154111"/>
    </source>
</evidence>
<keyword evidence="2" id="KW-1003">Cell membrane</keyword>
<proteinExistence type="predicted"/>
<evidence type="ECO:0000256" key="6">
    <source>
        <dbReference type="SAM" id="Phobius"/>
    </source>
</evidence>
<dbReference type="AlphaFoldDB" id="A0AAU9VKS6"/>
<dbReference type="PANTHER" id="PTHR35007:SF2">
    <property type="entry name" value="PILUS ASSEMBLE PROTEIN"/>
    <property type="match status" value="1"/>
</dbReference>
<dbReference type="Proteomes" id="UP001154111">
    <property type="component" value="Chromosome"/>
</dbReference>
<gene>
    <name evidence="9" type="ORF">ERYAMS2_01199</name>
    <name evidence="8" type="ORF">ERYAMS_00905</name>
</gene>
<evidence type="ECO:0000313" key="9">
    <source>
        <dbReference type="EMBL" id="CAH2762432.1"/>
    </source>
</evidence>
<evidence type="ECO:0000256" key="5">
    <source>
        <dbReference type="ARBA" id="ARBA00023136"/>
    </source>
</evidence>
<evidence type="ECO:0000259" key="7">
    <source>
        <dbReference type="Pfam" id="PF00482"/>
    </source>
</evidence>
<protein>
    <submittedName>
        <fullName evidence="9">Type II secretion system F family protein</fullName>
    </submittedName>
</protein>
<sequence>MIKAITGAIFAYVFVDFVMSVLTGKSLVIKKRLDETKNSSSQKHGSDDILDKTFQERFLQPIVDKLIHAVSTMLPVKAESQLKLADRLLKAGITTNPKDYRAMNVIIIVGFGLVGLYLAITSHQRGFSRIMYMMMGMAGGYVYRRYSLEGKITKRKKVIKGQLPEVMDILSVSVVAGLSFDQALGHVTTKAEGPLIEEFRICQREIMLGKPRKEALNRLSERTEIEEVKSFTNAIIQADELGISLQNVLMSQSQMIRTSHRQDVEERAAKIPVKILIPMVLFIFPVIFIILLGPAVPTIIEALGGR</sequence>
<feature type="transmembrane region" description="Helical" evidence="6">
    <location>
        <begin position="6"/>
        <end position="28"/>
    </location>
</feature>
<feature type="transmembrane region" description="Helical" evidence="6">
    <location>
        <begin position="102"/>
        <end position="120"/>
    </location>
</feature>
<evidence type="ECO:0000313" key="8">
    <source>
        <dbReference type="EMBL" id="CAH2762402.1"/>
    </source>
</evidence>
<evidence type="ECO:0000256" key="2">
    <source>
        <dbReference type="ARBA" id="ARBA00022475"/>
    </source>
</evidence>
<dbReference type="GO" id="GO:0005886">
    <property type="term" value="C:plasma membrane"/>
    <property type="evidence" value="ECO:0007669"/>
    <property type="project" value="UniProtKB-SubCell"/>
</dbReference>
<keyword evidence="3 6" id="KW-0812">Transmembrane</keyword>
<dbReference type="PANTHER" id="PTHR35007">
    <property type="entry name" value="INTEGRAL MEMBRANE PROTEIN-RELATED"/>
    <property type="match status" value="1"/>
</dbReference>
<dbReference type="InterPro" id="IPR018076">
    <property type="entry name" value="T2SS_GspF_dom"/>
</dbReference>
<dbReference type="EMBL" id="OW659496">
    <property type="protein sequence ID" value="CAH2762402.1"/>
    <property type="molecule type" value="Genomic_DNA"/>
</dbReference>
<name>A0AAU9VKS6_9FIRM</name>
<dbReference type="Pfam" id="PF00482">
    <property type="entry name" value="T2SSF"/>
    <property type="match status" value="1"/>
</dbReference>
<organism evidence="9 11">
    <name type="scientific">Erysipelothrix amsterdamensis</name>
    <dbReference type="NCBI Taxonomy" id="2929157"/>
    <lineage>
        <taxon>Bacteria</taxon>
        <taxon>Bacillati</taxon>
        <taxon>Bacillota</taxon>
        <taxon>Erysipelotrichia</taxon>
        <taxon>Erysipelotrichales</taxon>
        <taxon>Erysipelotrichaceae</taxon>
        <taxon>Erysipelothrix</taxon>
    </lineage>
</organism>
<evidence type="ECO:0000256" key="1">
    <source>
        <dbReference type="ARBA" id="ARBA00004651"/>
    </source>
</evidence>
<reference evidence="9" key="1">
    <citation type="submission" date="2022-04" db="EMBL/GenBank/DDBJ databases">
        <authorList>
            <person name="Forde T."/>
        </authorList>
    </citation>
    <scope>NUCLEOTIDE SEQUENCE</scope>
    <source>
        <strain evidence="9">A18Y016a</strain>
        <strain evidence="8">A18Y020d</strain>
    </source>
</reference>
<keyword evidence="5 6" id="KW-0472">Membrane</keyword>
<evidence type="ECO:0000313" key="10">
    <source>
        <dbReference type="Proteomes" id="UP001154095"/>
    </source>
</evidence>
<dbReference type="Proteomes" id="UP001154095">
    <property type="component" value="Chromosome"/>
</dbReference>
<dbReference type="EMBL" id="OW659477">
    <property type="protein sequence ID" value="CAH2762432.1"/>
    <property type="molecule type" value="Genomic_DNA"/>
</dbReference>
<feature type="transmembrane region" description="Helical" evidence="6">
    <location>
        <begin position="275"/>
        <end position="300"/>
    </location>
</feature>